<evidence type="ECO:0000256" key="2">
    <source>
        <dbReference type="ARBA" id="ARBA00000967"/>
    </source>
</evidence>
<feature type="active site" evidence="8">
    <location>
        <position position="239"/>
    </location>
</feature>
<organism evidence="10 11">
    <name type="scientific">Mesomycoplasma lagogenitalium</name>
    <dbReference type="NCBI Taxonomy" id="171286"/>
    <lineage>
        <taxon>Bacteria</taxon>
        <taxon>Bacillati</taxon>
        <taxon>Mycoplasmatota</taxon>
        <taxon>Mycoplasmoidales</taxon>
        <taxon>Metamycoplasmataceae</taxon>
        <taxon>Mesomycoplasma</taxon>
    </lineage>
</organism>
<dbReference type="PANTHER" id="PTHR11963:SF23">
    <property type="entry name" value="CYTOSOL AMINOPEPTIDASE"/>
    <property type="match status" value="1"/>
</dbReference>
<dbReference type="EC" id="3.4.11.1" evidence="8"/>
<evidence type="ECO:0000313" key="11">
    <source>
        <dbReference type="Proteomes" id="UP001179842"/>
    </source>
</evidence>
<reference evidence="10" key="1">
    <citation type="submission" date="2023-04" db="EMBL/GenBank/DDBJ databases">
        <title>Completed genome of Mycoplasma lagogenitalium type strain 12MS.</title>
        <authorList>
            <person name="Spergser J."/>
        </authorList>
    </citation>
    <scope>NUCLEOTIDE SEQUENCE</scope>
    <source>
        <strain evidence="10">12MS</strain>
    </source>
</reference>
<keyword evidence="6 8" id="KW-0378">Hydrolase</keyword>
<dbReference type="RefSeq" id="WP_280102071.1">
    <property type="nucleotide sequence ID" value="NZ_CP122979.1"/>
</dbReference>
<keyword evidence="11" id="KW-1185">Reference proteome</keyword>
<evidence type="ECO:0000256" key="1">
    <source>
        <dbReference type="ARBA" id="ARBA00000135"/>
    </source>
</evidence>
<comment type="catalytic activity">
    <reaction evidence="2 8">
        <text>Release of an N-terminal amino acid, preferentially leucine, but not glutamic or aspartic acids.</text>
        <dbReference type="EC" id="3.4.11.10"/>
    </reaction>
</comment>
<dbReference type="InterPro" id="IPR011356">
    <property type="entry name" value="Leucine_aapep/pepB"/>
</dbReference>
<keyword evidence="8" id="KW-0963">Cytoplasm</keyword>
<comment type="similarity">
    <text evidence="3 8">Belongs to the peptidase M17 family.</text>
</comment>
<evidence type="ECO:0000256" key="7">
    <source>
        <dbReference type="ARBA" id="ARBA00049972"/>
    </source>
</evidence>
<feature type="binding site" evidence="8">
    <location>
        <position position="311"/>
    </location>
    <ligand>
        <name>Mn(2+)</name>
        <dbReference type="ChEBI" id="CHEBI:29035"/>
        <label>1</label>
    </ligand>
</feature>
<name>A0ABY8LU62_9BACT</name>
<accession>A0ABY8LU62</accession>
<dbReference type="InterPro" id="IPR023042">
    <property type="entry name" value="Peptidase_M17_leu_NH2_pept"/>
</dbReference>
<evidence type="ECO:0000256" key="3">
    <source>
        <dbReference type="ARBA" id="ARBA00009528"/>
    </source>
</evidence>
<feature type="binding site" evidence="8">
    <location>
        <position position="250"/>
    </location>
    <ligand>
        <name>Mn(2+)</name>
        <dbReference type="ChEBI" id="CHEBI:29035"/>
        <label>2</label>
    </ligand>
</feature>
<keyword evidence="8" id="KW-0479">Metal-binding</keyword>
<dbReference type="EC" id="3.4.11.10" evidence="8"/>
<evidence type="ECO:0000256" key="5">
    <source>
        <dbReference type="ARBA" id="ARBA00022670"/>
    </source>
</evidence>
<comment type="catalytic activity">
    <reaction evidence="1 8">
        <text>Release of an N-terminal amino acid, Xaa-|-Yaa-, in which Xaa is preferably Leu, but may be other amino acids including Pro although not Arg or Lys, and Yaa may be Pro. Amino acid amides and methyl esters are also readily hydrolyzed, but rates on arylamides are exceedingly low.</text>
        <dbReference type="EC" id="3.4.11.1"/>
    </reaction>
</comment>
<dbReference type="EMBL" id="CP122979">
    <property type="protein sequence ID" value="WGI36769.1"/>
    <property type="molecule type" value="Genomic_DNA"/>
</dbReference>
<evidence type="ECO:0000256" key="6">
    <source>
        <dbReference type="ARBA" id="ARBA00022801"/>
    </source>
</evidence>
<comment type="function">
    <text evidence="7 8">Presumably involved in the processing and regular turnover of intracellular proteins. Catalyzes the removal of unsubstituted N-terminal amino acids from various peptides.</text>
</comment>
<feature type="binding site" evidence="8">
    <location>
        <position position="311"/>
    </location>
    <ligand>
        <name>Mn(2+)</name>
        <dbReference type="ChEBI" id="CHEBI:29035"/>
        <label>2</label>
    </ligand>
</feature>
<feature type="binding site" evidence="8">
    <location>
        <position position="227"/>
    </location>
    <ligand>
        <name>Mn(2+)</name>
        <dbReference type="ChEBI" id="CHEBI:29035"/>
        <label>2</label>
    </ligand>
</feature>
<evidence type="ECO:0000256" key="4">
    <source>
        <dbReference type="ARBA" id="ARBA00022438"/>
    </source>
</evidence>
<dbReference type="SUPFAM" id="SSF53187">
    <property type="entry name" value="Zn-dependent exopeptidases"/>
    <property type="match status" value="1"/>
</dbReference>
<evidence type="ECO:0000259" key="9">
    <source>
        <dbReference type="PROSITE" id="PS00631"/>
    </source>
</evidence>
<feature type="binding site" evidence="8">
    <location>
        <position position="309"/>
    </location>
    <ligand>
        <name>Mn(2+)</name>
        <dbReference type="ChEBI" id="CHEBI:29035"/>
        <label>1</label>
    </ligand>
</feature>
<dbReference type="PRINTS" id="PR00481">
    <property type="entry name" value="LAMNOPPTDASE"/>
</dbReference>
<dbReference type="PROSITE" id="PS00631">
    <property type="entry name" value="CYTOSOL_AP"/>
    <property type="match status" value="1"/>
</dbReference>
<dbReference type="Proteomes" id="UP001179842">
    <property type="component" value="Chromosome"/>
</dbReference>
<dbReference type="InterPro" id="IPR000819">
    <property type="entry name" value="Peptidase_M17_C"/>
</dbReference>
<proteinExistence type="inferred from homology"/>
<keyword evidence="5 8" id="KW-0645">Protease</keyword>
<dbReference type="PANTHER" id="PTHR11963">
    <property type="entry name" value="LEUCINE AMINOPEPTIDASE-RELATED"/>
    <property type="match status" value="1"/>
</dbReference>
<comment type="subcellular location">
    <subcellularLocation>
        <location evidence="8">Cytoplasm</location>
    </subcellularLocation>
</comment>
<evidence type="ECO:0000256" key="8">
    <source>
        <dbReference type="HAMAP-Rule" id="MF_00181"/>
    </source>
</evidence>
<keyword evidence="8" id="KW-0464">Manganese</keyword>
<sequence>MLNFLEKHLNENIILEAVFKGDNLPEYTVEKNFYITEFLNNKKAVIYLGEKDKFKKESLNSLIDVLISLSRTYELNLSSFLVNDITATFFVNKLVEKYEFKNAKLYNVKTDKKEEENNLFVVYNNLKELDSEIKKVKVLADAVNFARNLQVTPPNVCNSEWLAEEVKKEVGKDSNLKVNVLTKKEIEKLNMGLLLSVNKGSMYEPRLVSIEYIGNPNSKEKTVFVGKGITFDSGGYNIKTGRYMVGMKFDMSGAAIVASALKAISQLNPKANVGAVLAITDNRVNGDANLPDAVWKSMNGKTVEINNTDAEGRLVLADGMTYAIRNLNATRVITVATLTGAILVALGQTYTGAFSTSDNLWKEIEVAAKETDELVWRLPLHDDFAKFIKKSVVADLKNTDFTGNGGSISAAMFLKEFAENAEFAHLDIAGTAEISDKPMGVMVKTLVQLALNKK</sequence>
<feature type="binding site" evidence="8">
    <location>
        <position position="232"/>
    </location>
    <ligand>
        <name>Mn(2+)</name>
        <dbReference type="ChEBI" id="CHEBI:29035"/>
        <label>2</label>
    </ligand>
</feature>
<dbReference type="Gene3D" id="3.40.630.10">
    <property type="entry name" value="Zn peptidases"/>
    <property type="match status" value="1"/>
</dbReference>
<comment type="cofactor">
    <cofactor evidence="8">
        <name>Mn(2+)</name>
        <dbReference type="ChEBI" id="CHEBI:29035"/>
    </cofactor>
    <text evidence="8">Binds 2 manganese ions per subunit.</text>
</comment>
<feature type="domain" description="Cytosol aminopeptidase" evidence="9">
    <location>
        <begin position="307"/>
        <end position="314"/>
    </location>
</feature>
<dbReference type="HAMAP" id="MF_00181">
    <property type="entry name" value="Cytosol_peptidase_M17"/>
    <property type="match status" value="1"/>
</dbReference>
<evidence type="ECO:0000313" key="10">
    <source>
        <dbReference type="EMBL" id="WGI36769.1"/>
    </source>
</evidence>
<protein>
    <recommendedName>
        <fullName evidence="8">Probable cytosol aminopeptidase</fullName>
        <ecNumber evidence="8">3.4.11.1</ecNumber>
    </recommendedName>
    <alternativeName>
        <fullName evidence="8">Leucine aminopeptidase</fullName>
        <shortName evidence="8">LAP</shortName>
        <ecNumber evidence="8">3.4.11.10</ecNumber>
    </alternativeName>
    <alternativeName>
        <fullName evidence="8">Leucyl aminopeptidase</fullName>
    </alternativeName>
</protein>
<gene>
    <name evidence="8" type="primary">pepA</name>
    <name evidence="10" type="ORF">QEG99_00565</name>
</gene>
<keyword evidence="4 8" id="KW-0031">Aminopeptidase</keyword>
<dbReference type="CDD" id="cd00433">
    <property type="entry name" value="Peptidase_M17"/>
    <property type="match status" value="1"/>
</dbReference>
<feature type="active site" evidence="8">
    <location>
        <position position="313"/>
    </location>
</feature>
<feature type="binding site" evidence="8">
    <location>
        <position position="232"/>
    </location>
    <ligand>
        <name>Mn(2+)</name>
        <dbReference type="ChEBI" id="CHEBI:29035"/>
        <label>1</label>
    </ligand>
</feature>
<dbReference type="Pfam" id="PF00883">
    <property type="entry name" value="Peptidase_M17"/>
    <property type="match status" value="1"/>
</dbReference>